<evidence type="ECO:0000313" key="2">
    <source>
        <dbReference type="EMBL" id="MCC2136858.1"/>
    </source>
</evidence>
<accession>A0AAE3AMQ8</accession>
<feature type="compositionally biased region" description="Basic and acidic residues" evidence="1">
    <location>
        <begin position="193"/>
        <end position="205"/>
    </location>
</feature>
<feature type="region of interest" description="Disordered" evidence="1">
    <location>
        <begin position="119"/>
        <end position="156"/>
    </location>
</feature>
<keyword evidence="3" id="KW-1185">Reference proteome</keyword>
<feature type="region of interest" description="Disordered" evidence="1">
    <location>
        <begin position="26"/>
        <end position="104"/>
    </location>
</feature>
<sequence>MKTFIPHVYFSAPEDTVGDLVNQIRRESEIPGTAEPKPEMKDSGKKSIIPKTVVSAPEKDTVGDLIEQLHKEPEAIPEEKPEEKTEQPEKTEGKKSIIPKTVVSAAKSELDRVYDLLTSGEDLQMNPDGTLSPASAPKKRAKPAPGSEPKAPVKTKKEIIPHTVVSAPEKDTVGDLIEQLHKEPEPLPEEQPEEKAETPEKTDGKKSIIPKTIVSAPVQQWYKTNKALYNAEVAAMRKEFNDPNMQPHFMSDGRMYWLVKTRPNLGRGFNTMTYTMKLVYDPDHPKVRYSSSVKPYLVSPTLGELQKIVNMLPHIPLDADGKKLIPHTLTDNRGERYICSSDVADVHAEDTCTTSAVTSFRFAYRWLMVFELAIRKPEAWKDFQAHGKI</sequence>
<dbReference type="EMBL" id="JAJEQC010000006">
    <property type="protein sequence ID" value="MCC2136858.1"/>
    <property type="molecule type" value="Genomic_DNA"/>
</dbReference>
<comment type="caution">
    <text evidence="2">The sequence shown here is derived from an EMBL/GenBank/DDBJ whole genome shotgun (WGS) entry which is preliminary data.</text>
</comment>
<feature type="compositionally biased region" description="Basic and acidic residues" evidence="1">
    <location>
        <begin position="36"/>
        <end position="45"/>
    </location>
</feature>
<proteinExistence type="predicted"/>
<organism evidence="2 3">
    <name type="scientific">Hominenteromicrobium mulieris</name>
    <dbReference type="NCBI Taxonomy" id="2885357"/>
    <lineage>
        <taxon>Bacteria</taxon>
        <taxon>Bacillati</taxon>
        <taxon>Bacillota</taxon>
        <taxon>Clostridia</taxon>
        <taxon>Eubacteriales</taxon>
        <taxon>Oscillospiraceae</taxon>
        <taxon>Hominenteromicrobium</taxon>
    </lineage>
</organism>
<dbReference type="AlphaFoldDB" id="A0AAE3AMQ8"/>
<name>A0AAE3AMQ8_9FIRM</name>
<feature type="region of interest" description="Disordered" evidence="1">
    <location>
        <begin position="183"/>
        <end position="205"/>
    </location>
</feature>
<evidence type="ECO:0000313" key="3">
    <source>
        <dbReference type="Proteomes" id="UP001199424"/>
    </source>
</evidence>
<reference evidence="2" key="1">
    <citation type="submission" date="2021-10" db="EMBL/GenBank/DDBJ databases">
        <title>Anaerobic single-cell dispensing facilitates the cultivation of human gut bacteria.</title>
        <authorList>
            <person name="Afrizal A."/>
        </authorList>
    </citation>
    <scope>NUCLEOTIDE SEQUENCE</scope>
    <source>
        <strain evidence="2">CLA-AA-H250</strain>
    </source>
</reference>
<dbReference type="RefSeq" id="WP_308449218.1">
    <property type="nucleotide sequence ID" value="NZ_JAJEQC010000006.1"/>
</dbReference>
<feature type="compositionally biased region" description="Basic and acidic residues" evidence="1">
    <location>
        <begin position="57"/>
        <end position="95"/>
    </location>
</feature>
<gene>
    <name evidence="2" type="ORF">LKD31_07490</name>
</gene>
<dbReference type="Proteomes" id="UP001199424">
    <property type="component" value="Unassembled WGS sequence"/>
</dbReference>
<protein>
    <submittedName>
        <fullName evidence="2">Uncharacterized protein</fullName>
    </submittedName>
</protein>
<evidence type="ECO:0000256" key="1">
    <source>
        <dbReference type="SAM" id="MobiDB-lite"/>
    </source>
</evidence>